<dbReference type="EMBL" id="CP150096">
    <property type="protein sequence ID" value="WZN48455.1"/>
    <property type="molecule type" value="Genomic_DNA"/>
</dbReference>
<gene>
    <name evidence="5" type="ORF">WJU22_09735</name>
</gene>
<organism evidence="5 6">
    <name type="scientific">Chitinophaga caseinilytica</name>
    <dbReference type="NCBI Taxonomy" id="2267521"/>
    <lineage>
        <taxon>Bacteria</taxon>
        <taxon>Pseudomonadati</taxon>
        <taxon>Bacteroidota</taxon>
        <taxon>Chitinophagia</taxon>
        <taxon>Chitinophagales</taxon>
        <taxon>Chitinophagaceae</taxon>
        <taxon>Chitinophaga</taxon>
    </lineage>
</organism>
<sequence length="313" mass="36176">MKTTAGILHGANYDFTMQIPPNYRECLIEEAIANHNSNAGGEILTQYFSDQYLHTWVYETEQSETQMLSVLLATTATVAMYNLNGTAWLHTRGRGALELEPNSFQIFNLQPGTHQLELPEGAHRFLFLFFSPAMQSLVQEESIVLPHEGPDRVLLGPSDLEQLQGLYQRGMEGNIWRLKRQVLLLDLLFRSLGKAGVSFRAEDLAVYHRDYQTLNNVKRYIAENIDKKLSIQHLAKRFEIQPTQLRRGYYKVFHQHLCDYIRDLRLDKARKLLTQTGLPVQEIAWEVGYESAAGFSRVFAHYYQQPPMNIRRE</sequence>
<dbReference type="PANTHER" id="PTHR43280:SF2">
    <property type="entry name" value="HTH-TYPE TRANSCRIPTIONAL REGULATOR EXSA"/>
    <property type="match status" value="1"/>
</dbReference>
<dbReference type="InterPro" id="IPR018062">
    <property type="entry name" value="HTH_AraC-typ_CS"/>
</dbReference>
<dbReference type="Proteomes" id="UP001449657">
    <property type="component" value="Chromosome"/>
</dbReference>
<keyword evidence="1" id="KW-0805">Transcription regulation</keyword>
<dbReference type="SMART" id="SM00342">
    <property type="entry name" value="HTH_ARAC"/>
    <property type="match status" value="1"/>
</dbReference>
<evidence type="ECO:0000259" key="4">
    <source>
        <dbReference type="PROSITE" id="PS01124"/>
    </source>
</evidence>
<name>A0ABZ2ZAH6_9BACT</name>
<dbReference type="PANTHER" id="PTHR43280">
    <property type="entry name" value="ARAC-FAMILY TRANSCRIPTIONAL REGULATOR"/>
    <property type="match status" value="1"/>
</dbReference>
<keyword evidence="3" id="KW-0804">Transcription</keyword>
<dbReference type="PROSITE" id="PS01124">
    <property type="entry name" value="HTH_ARAC_FAMILY_2"/>
    <property type="match status" value="1"/>
</dbReference>
<evidence type="ECO:0000256" key="2">
    <source>
        <dbReference type="ARBA" id="ARBA00023125"/>
    </source>
</evidence>
<keyword evidence="6" id="KW-1185">Reference proteome</keyword>
<dbReference type="InterPro" id="IPR018060">
    <property type="entry name" value="HTH_AraC"/>
</dbReference>
<proteinExistence type="predicted"/>
<keyword evidence="2" id="KW-0238">DNA-binding</keyword>
<dbReference type="InterPro" id="IPR009057">
    <property type="entry name" value="Homeodomain-like_sf"/>
</dbReference>
<dbReference type="PROSITE" id="PS00041">
    <property type="entry name" value="HTH_ARAC_FAMILY_1"/>
    <property type="match status" value="1"/>
</dbReference>
<dbReference type="RefSeq" id="WP_341843046.1">
    <property type="nucleotide sequence ID" value="NZ_CP149792.1"/>
</dbReference>
<dbReference type="Pfam" id="PF12833">
    <property type="entry name" value="HTH_18"/>
    <property type="match status" value="1"/>
</dbReference>
<evidence type="ECO:0000313" key="5">
    <source>
        <dbReference type="EMBL" id="WZN48455.1"/>
    </source>
</evidence>
<reference evidence="5 6" key="1">
    <citation type="submission" date="2024-03" db="EMBL/GenBank/DDBJ databases">
        <title>Chitinophaga caseinilytica sp. nov., a casein hydrolysing bacterium isolated from forest soil.</title>
        <authorList>
            <person name="Lee D.S."/>
            <person name="Han D.M."/>
            <person name="Baek J.H."/>
            <person name="Choi D.G."/>
            <person name="Jeon J.H."/>
            <person name="Jeon C.O."/>
        </authorList>
    </citation>
    <scope>NUCLEOTIDE SEQUENCE [LARGE SCALE GENOMIC DNA]</scope>
    <source>
        <strain evidence="5 6">KACC 19118</strain>
    </source>
</reference>
<evidence type="ECO:0000256" key="3">
    <source>
        <dbReference type="ARBA" id="ARBA00023163"/>
    </source>
</evidence>
<dbReference type="SUPFAM" id="SSF46689">
    <property type="entry name" value="Homeodomain-like"/>
    <property type="match status" value="1"/>
</dbReference>
<evidence type="ECO:0000313" key="6">
    <source>
        <dbReference type="Proteomes" id="UP001449657"/>
    </source>
</evidence>
<dbReference type="Gene3D" id="1.10.10.60">
    <property type="entry name" value="Homeodomain-like"/>
    <property type="match status" value="1"/>
</dbReference>
<evidence type="ECO:0000256" key="1">
    <source>
        <dbReference type="ARBA" id="ARBA00023015"/>
    </source>
</evidence>
<protein>
    <submittedName>
        <fullName evidence="5">AraC family transcriptional regulator</fullName>
    </submittedName>
</protein>
<accession>A0ABZ2ZAH6</accession>
<feature type="domain" description="HTH araC/xylS-type" evidence="4">
    <location>
        <begin position="215"/>
        <end position="313"/>
    </location>
</feature>